<name>A0ABS2S4B4_9PSEU</name>
<gene>
    <name evidence="2" type="ORF">JOE68_001932</name>
</gene>
<dbReference type="Pfam" id="PF20247">
    <property type="entry name" value="DUF6602"/>
    <property type="match status" value="1"/>
</dbReference>
<protein>
    <recommendedName>
        <fullName evidence="1">DUF6602 domain-containing protein</fullName>
    </recommendedName>
</protein>
<feature type="domain" description="DUF6602" evidence="1">
    <location>
        <begin position="22"/>
        <end position="123"/>
    </location>
</feature>
<dbReference type="RefSeq" id="WP_204841954.1">
    <property type="nucleotide sequence ID" value="NZ_JAFBCL010000001.1"/>
</dbReference>
<organism evidence="2 3">
    <name type="scientific">Saccharothrix algeriensis</name>
    <dbReference type="NCBI Taxonomy" id="173560"/>
    <lineage>
        <taxon>Bacteria</taxon>
        <taxon>Bacillati</taxon>
        <taxon>Actinomycetota</taxon>
        <taxon>Actinomycetes</taxon>
        <taxon>Pseudonocardiales</taxon>
        <taxon>Pseudonocardiaceae</taxon>
        <taxon>Saccharothrix</taxon>
    </lineage>
</organism>
<accession>A0ABS2S4B4</accession>
<evidence type="ECO:0000313" key="2">
    <source>
        <dbReference type="EMBL" id="MBM7811067.1"/>
    </source>
</evidence>
<keyword evidence="3" id="KW-1185">Reference proteome</keyword>
<evidence type="ECO:0000259" key="1">
    <source>
        <dbReference type="Pfam" id="PF20247"/>
    </source>
</evidence>
<proteinExistence type="predicted"/>
<comment type="caution">
    <text evidence="2">The sequence shown here is derived from an EMBL/GenBank/DDBJ whole genome shotgun (WGS) entry which is preliminary data.</text>
</comment>
<dbReference type="Proteomes" id="UP001195724">
    <property type="component" value="Unassembled WGS sequence"/>
</dbReference>
<dbReference type="InterPro" id="IPR046537">
    <property type="entry name" value="DUF6602"/>
</dbReference>
<reference evidence="2 3" key="1">
    <citation type="submission" date="2021-01" db="EMBL/GenBank/DDBJ databases">
        <title>Sequencing the genomes of 1000 actinobacteria strains.</title>
        <authorList>
            <person name="Klenk H.-P."/>
        </authorList>
    </citation>
    <scope>NUCLEOTIDE SEQUENCE [LARGE SCALE GENOMIC DNA]</scope>
    <source>
        <strain evidence="2 3">DSM 44581</strain>
    </source>
</reference>
<dbReference type="CDD" id="cd21173">
    <property type="entry name" value="NucC-like"/>
    <property type="match status" value="1"/>
</dbReference>
<dbReference type="EMBL" id="JAFBCL010000001">
    <property type="protein sequence ID" value="MBM7811067.1"/>
    <property type="molecule type" value="Genomic_DNA"/>
</dbReference>
<sequence length="288" mass="31972">MPDLADRFKAYEAQLKASLLHARSSFQHAGIKGGEIESTFRAFLSQHLPRRLTVGTGEIIDRQSRRSPQIDVVISNEDQPFRSEQDTPGLMIIEGVAASCEVKTTLTKENLQDCIDKGFKLKALQNQHPNGDEILTNPADRARFYDRPPYFAMCFENKMATDTIGALLSSTPPVAINDGVAIPVIDAIFILGQGCWINYGNGEGALKIIWGEEGRKAFGADYAEGWVWVPSDHVLVDLLLWLHGCMPSVIRRQSIAVGYYEKIASNSSMQQYGWVGVQLERLSRGNSK</sequence>
<evidence type="ECO:0000313" key="3">
    <source>
        <dbReference type="Proteomes" id="UP001195724"/>
    </source>
</evidence>